<gene>
    <name evidence="1" type="ORF">LPTSP3_g05830</name>
</gene>
<proteinExistence type="predicted"/>
<accession>A0ABN6K9L3</accession>
<dbReference type="Proteomes" id="UP000245263">
    <property type="component" value="Chromosome 1"/>
</dbReference>
<evidence type="ECO:0000313" key="1">
    <source>
        <dbReference type="EMBL" id="BDA77653.1"/>
    </source>
</evidence>
<keyword evidence="2" id="KW-1185">Reference proteome</keyword>
<dbReference type="RefSeq" id="WP_109020095.1">
    <property type="nucleotide sequence ID" value="NZ_AP025028.1"/>
</dbReference>
<organism evidence="1 2">
    <name type="scientific">Leptospira kobayashii</name>
    <dbReference type="NCBI Taxonomy" id="1917830"/>
    <lineage>
        <taxon>Bacteria</taxon>
        <taxon>Pseudomonadati</taxon>
        <taxon>Spirochaetota</taxon>
        <taxon>Spirochaetia</taxon>
        <taxon>Leptospirales</taxon>
        <taxon>Leptospiraceae</taxon>
        <taxon>Leptospira</taxon>
    </lineage>
</organism>
<name>A0ABN6K9L3_9LEPT</name>
<dbReference type="EMBL" id="AP025028">
    <property type="protein sequence ID" value="BDA77653.1"/>
    <property type="molecule type" value="Genomic_DNA"/>
</dbReference>
<protein>
    <submittedName>
        <fullName evidence="1">Uncharacterized protein</fullName>
    </submittedName>
</protein>
<reference evidence="1 2" key="1">
    <citation type="submission" date="2021-08" db="EMBL/GenBank/DDBJ databases">
        <title>Complete genome sequence of Leptospira kobayashii strain E30.</title>
        <authorList>
            <person name="Nakao R."/>
            <person name="Nakamura S."/>
            <person name="Masuzawa T."/>
            <person name="Koizumi N."/>
        </authorList>
    </citation>
    <scope>NUCLEOTIDE SEQUENCE [LARGE SCALE GENOMIC DNA]</scope>
    <source>
        <strain evidence="1 2">E30</strain>
    </source>
</reference>
<evidence type="ECO:0000313" key="2">
    <source>
        <dbReference type="Proteomes" id="UP000245263"/>
    </source>
</evidence>
<sequence>MKAHLEGKGKNEVSGSLDLENLHALMEERLERILTEISEKKPRKKIVYIPTIPANKEKAEWNLSEIPILFGA</sequence>